<dbReference type="AlphaFoldDB" id="A0A167H0K1"/>
<organism evidence="1 2">
    <name type="scientific">Calocera viscosa (strain TUFC12733)</name>
    <dbReference type="NCBI Taxonomy" id="1330018"/>
    <lineage>
        <taxon>Eukaryota</taxon>
        <taxon>Fungi</taxon>
        <taxon>Dikarya</taxon>
        <taxon>Basidiomycota</taxon>
        <taxon>Agaricomycotina</taxon>
        <taxon>Dacrymycetes</taxon>
        <taxon>Dacrymycetales</taxon>
        <taxon>Dacrymycetaceae</taxon>
        <taxon>Calocera</taxon>
    </lineage>
</organism>
<evidence type="ECO:0000313" key="1">
    <source>
        <dbReference type="EMBL" id="KZO91104.1"/>
    </source>
</evidence>
<sequence length="72" mass="7763">MRLQWTAPPTVSIQSAWPSPLAPLLPALLHFHVTPNVLFRAPALWFGSGILSALINTRLAPVQAIVGSIDPK</sequence>
<evidence type="ECO:0000313" key="2">
    <source>
        <dbReference type="Proteomes" id="UP000076738"/>
    </source>
</evidence>
<dbReference type="Proteomes" id="UP000076738">
    <property type="component" value="Unassembled WGS sequence"/>
</dbReference>
<keyword evidence="2" id="KW-1185">Reference proteome</keyword>
<dbReference type="EMBL" id="KV417328">
    <property type="protein sequence ID" value="KZO91104.1"/>
    <property type="molecule type" value="Genomic_DNA"/>
</dbReference>
<accession>A0A167H0K1</accession>
<name>A0A167H0K1_CALVF</name>
<proteinExistence type="predicted"/>
<reference evidence="1 2" key="1">
    <citation type="journal article" date="2016" name="Mol. Biol. Evol.">
        <title>Comparative Genomics of Early-Diverging Mushroom-Forming Fungi Provides Insights into the Origins of Lignocellulose Decay Capabilities.</title>
        <authorList>
            <person name="Nagy L.G."/>
            <person name="Riley R."/>
            <person name="Tritt A."/>
            <person name="Adam C."/>
            <person name="Daum C."/>
            <person name="Floudas D."/>
            <person name="Sun H."/>
            <person name="Yadav J.S."/>
            <person name="Pangilinan J."/>
            <person name="Larsson K.H."/>
            <person name="Matsuura K."/>
            <person name="Barry K."/>
            <person name="Labutti K."/>
            <person name="Kuo R."/>
            <person name="Ohm R.A."/>
            <person name="Bhattacharya S.S."/>
            <person name="Shirouzu T."/>
            <person name="Yoshinaga Y."/>
            <person name="Martin F.M."/>
            <person name="Grigoriev I.V."/>
            <person name="Hibbett D.S."/>
        </authorList>
    </citation>
    <scope>NUCLEOTIDE SEQUENCE [LARGE SCALE GENOMIC DNA]</scope>
    <source>
        <strain evidence="1 2">TUFC12733</strain>
    </source>
</reference>
<gene>
    <name evidence="1" type="ORF">CALVIDRAFT_542074</name>
</gene>
<protein>
    <submittedName>
        <fullName evidence="1">Uncharacterized protein</fullName>
    </submittedName>
</protein>